<dbReference type="STRING" id="665912.M2SN74"/>
<dbReference type="KEGG" id="bsc:COCSADRAFT_41698"/>
<evidence type="ECO:0000256" key="2">
    <source>
        <dbReference type="SAM" id="SignalP"/>
    </source>
</evidence>
<dbReference type="PROSITE" id="PS50181">
    <property type="entry name" value="FBOX"/>
    <property type="match status" value="1"/>
</dbReference>
<dbReference type="eggNOG" id="ENOG502SIJ0">
    <property type="taxonomic scope" value="Eukaryota"/>
</dbReference>
<dbReference type="OrthoDB" id="5279008at2759"/>
<reference evidence="5" key="2">
    <citation type="journal article" date="2013" name="PLoS Genet.">
        <title>Comparative genome structure, secondary metabolite, and effector coding capacity across Cochliobolus pathogens.</title>
        <authorList>
            <person name="Condon B.J."/>
            <person name="Leng Y."/>
            <person name="Wu D."/>
            <person name="Bushley K.E."/>
            <person name="Ohm R.A."/>
            <person name="Otillar R."/>
            <person name="Martin J."/>
            <person name="Schackwitz W."/>
            <person name="Grimwood J."/>
            <person name="MohdZainudin N."/>
            <person name="Xue C."/>
            <person name="Wang R."/>
            <person name="Manning V.A."/>
            <person name="Dhillon B."/>
            <person name="Tu Z.J."/>
            <person name="Steffenson B.J."/>
            <person name="Salamov A."/>
            <person name="Sun H."/>
            <person name="Lowry S."/>
            <person name="LaButti K."/>
            <person name="Han J."/>
            <person name="Copeland A."/>
            <person name="Lindquist E."/>
            <person name="Barry K."/>
            <person name="Schmutz J."/>
            <person name="Baker S.E."/>
            <person name="Ciuffetti L.M."/>
            <person name="Grigoriev I.V."/>
            <person name="Zhong S."/>
            <person name="Turgeon B.G."/>
        </authorList>
    </citation>
    <scope>NUCLEOTIDE SEQUENCE [LARGE SCALE GENOMIC DNA]</scope>
    <source>
        <strain evidence="5">ND90Pr / ATCC 201652</strain>
    </source>
</reference>
<sequence length="485" mass="55764">MASLLTIPLELLVAISALLPTEDLGALRLVCKQTEKSLYEWFSQEFFSKKQFMLTHTSLQALIDISKHASFSKKLTHVIIATNVYEEIPLRFRDEEAAARYIQGYQEQKALLSTGVDREMLSEAFSRLKNLQTVGIRDFDSNKRTRDRKSWSSWGATTVYRETGVRLSFADRGSYSPEITTRFVSRIFSSVLYALGKANRQPPQFEVLLRQHGLLDSAFFLPDFLLPTIEPVLRNMTTLLLSVSLVIRLLHTHSNGASADLHPGRSLRHFLRHTPNLTHLRLNFEKHLVANNEAFLSWLSTPPPTTTMPVSFLHPDPIALPLLKTLELGQQSVRADILISLIAKFAPTLEDLSLWRMNIHSFTHIPMGHQPNFWRDFFNKVSRIPQLNLNHLKVGMLQQDHSHVNFREKEDAKSLKVKEHTGNGMDKFWEELVEQVFVDRQPETSHFNGDDSGEDEDMGDEEEEEEEEEEGDDDEEEQEEQEEQE</sequence>
<feature type="compositionally biased region" description="Acidic residues" evidence="1">
    <location>
        <begin position="451"/>
        <end position="485"/>
    </location>
</feature>
<reference evidence="4 5" key="1">
    <citation type="journal article" date="2012" name="PLoS Pathog.">
        <title>Diverse lifestyles and strategies of plant pathogenesis encoded in the genomes of eighteen Dothideomycetes fungi.</title>
        <authorList>
            <person name="Ohm R.A."/>
            <person name="Feau N."/>
            <person name="Henrissat B."/>
            <person name="Schoch C.L."/>
            <person name="Horwitz B.A."/>
            <person name="Barry K.W."/>
            <person name="Condon B.J."/>
            <person name="Copeland A.C."/>
            <person name="Dhillon B."/>
            <person name="Glaser F."/>
            <person name="Hesse C.N."/>
            <person name="Kosti I."/>
            <person name="LaButti K."/>
            <person name="Lindquist E.A."/>
            <person name="Lucas S."/>
            <person name="Salamov A.A."/>
            <person name="Bradshaw R.E."/>
            <person name="Ciuffetti L."/>
            <person name="Hamelin R.C."/>
            <person name="Kema G.H.J."/>
            <person name="Lawrence C."/>
            <person name="Scott J.A."/>
            <person name="Spatafora J.W."/>
            <person name="Turgeon B.G."/>
            <person name="de Wit P.J.G.M."/>
            <person name="Zhong S."/>
            <person name="Goodwin S.B."/>
            <person name="Grigoriev I.V."/>
        </authorList>
    </citation>
    <scope>NUCLEOTIDE SEQUENCE [LARGE SCALE GENOMIC DNA]</scope>
    <source>
        <strain evidence="5">ND90Pr / ATCC 201652</strain>
    </source>
</reference>
<feature type="domain" description="F-box" evidence="3">
    <location>
        <begin position="1"/>
        <end position="50"/>
    </location>
</feature>
<dbReference type="EMBL" id="KB445655">
    <property type="protein sequence ID" value="EMD58581.1"/>
    <property type="molecule type" value="Genomic_DNA"/>
</dbReference>
<dbReference type="GeneID" id="19140045"/>
<dbReference type="Proteomes" id="UP000016934">
    <property type="component" value="Unassembled WGS sequence"/>
</dbReference>
<evidence type="ECO:0000259" key="3">
    <source>
        <dbReference type="PROSITE" id="PS50181"/>
    </source>
</evidence>
<dbReference type="HOGENOM" id="CLU_034964_0_0_1"/>
<name>M2SN74_COCSN</name>
<protein>
    <recommendedName>
        <fullName evidence="3">F-box domain-containing protein</fullName>
    </recommendedName>
</protein>
<keyword evidence="2" id="KW-0732">Signal</keyword>
<dbReference type="RefSeq" id="XP_007705557.1">
    <property type="nucleotide sequence ID" value="XM_007707367.1"/>
</dbReference>
<evidence type="ECO:0000313" key="4">
    <source>
        <dbReference type="EMBL" id="EMD58581.1"/>
    </source>
</evidence>
<dbReference type="SUPFAM" id="SSF52047">
    <property type="entry name" value="RNI-like"/>
    <property type="match status" value="1"/>
</dbReference>
<evidence type="ECO:0000256" key="1">
    <source>
        <dbReference type="SAM" id="MobiDB-lite"/>
    </source>
</evidence>
<gene>
    <name evidence="4" type="ORF">COCSADRAFT_41698</name>
</gene>
<dbReference type="AlphaFoldDB" id="M2SN74"/>
<evidence type="ECO:0000313" key="5">
    <source>
        <dbReference type="Proteomes" id="UP000016934"/>
    </source>
</evidence>
<feature type="signal peptide" evidence="2">
    <location>
        <begin position="1"/>
        <end position="17"/>
    </location>
</feature>
<dbReference type="Pfam" id="PF00646">
    <property type="entry name" value="F-box"/>
    <property type="match status" value="1"/>
</dbReference>
<dbReference type="OMA" id="FGMMNVE"/>
<keyword evidence="5" id="KW-1185">Reference proteome</keyword>
<proteinExistence type="predicted"/>
<feature type="region of interest" description="Disordered" evidence="1">
    <location>
        <begin position="439"/>
        <end position="485"/>
    </location>
</feature>
<dbReference type="InterPro" id="IPR001810">
    <property type="entry name" value="F-box_dom"/>
</dbReference>
<organism evidence="4 5">
    <name type="scientific">Cochliobolus sativus (strain ND90Pr / ATCC 201652)</name>
    <name type="common">Common root rot and spot blotch fungus</name>
    <name type="synonym">Bipolaris sorokiniana</name>
    <dbReference type="NCBI Taxonomy" id="665912"/>
    <lineage>
        <taxon>Eukaryota</taxon>
        <taxon>Fungi</taxon>
        <taxon>Dikarya</taxon>
        <taxon>Ascomycota</taxon>
        <taxon>Pezizomycotina</taxon>
        <taxon>Dothideomycetes</taxon>
        <taxon>Pleosporomycetidae</taxon>
        <taxon>Pleosporales</taxon>
        <taxon>Pleosporineae</taxon>
        <taxon>Pleosporaceae</taxon>
        <taxon>Bipolaris</taxon>
    </lineage>
</organism>
<accession>M2SN74</accession>
<feature type="chain" id="PRO_5004025962" description="F-box domain-containing protein" evidence="2">
    <location>
        <begin position="18"/>
        <end position="485"/>
    </location>
</feature>